<keyword evidence="4 8" id="KW-0812">Transmembrane</keyword>
<comment type="similarity">
    <text evidence="2 7">Belongs to the membrane-bound acyltransferase family.</text>
</comment>
<keyword evidence="6 7" id="KW-0472">Membrane</keyword>
<keyword evidence="5 8" id="KW-1133">Transmembrane helix</keyword>
<dbReference type="InterPro" id="IPR004299">
    <property type="entry name" value="MBOAT_fam"/>
</dbReference>
<sequence>MFFNSLSFAIFLPIVFILYWFIFGKNKNTQNIVLIVASYYFYSCWDWRFLFLLVFSTFLDYFSAIMMEKSTTGKMRKRWLWLTIGINLGFLGIFKYYNFFVQSFTDLLKDFGFQMNPTLLQLILPVGISFYTFHGLSYVLDIYYKRIKAEHNFIDYSLFVSYFPLLVAGPIERATHLLPQVKTKRYFNAEKAKEGVYQIIWGLFKKIVIADNCATYADAVFDNYQSMNSLSLILGAVYFAFQIYGDFSGYSDIALGTSKLFGIDLLKNFNYPYFSRDIAEFWRRWHISLSSWFRDYLYIPLGGSKGSMWTKIRNTFIIFLVSGFWHGANWTFIFWGLLNAIYFLPLLLQNKNRSNMGEIEMGWNVNSIKTILNILCTFVLTTIAWIFFRSNTITESIRYIQKMVTNFHFNTQYLSNERYSFELLFLLLAFVLVEWFNRSKIEPLSGKRTWLKVTLVIIALLTLGIYSDYKEFIYFQF</sequence>
<protein>
    <submittedName>
        <fullName evidence="9">Membrane-bound O-acyltransferase family protein</fullName>
    </submittedName>
</protein>
<evidence type="ECO:0000256" key="1">
    <source>
        <dbReference type="ARBA" id="ARBA00004651"/>
    </source>
</evidence>
<dbReference type="PANTHER" id="PTHR13285">
    <property type="entry name" value="ACYLTRANSFERASE"/>
    <property type="match status" value="1"/>
</dbReference>
<gene>
    <name evidence="9" type="ORF">BWK59_11480</name>
</gene>
<dbReference type="EMBL" id="MTCZ01000140">
    <property type="protein sequence ID" value="OWP83256.1"/>
    <property type="molecule type" value="Genomic_DNA"/>
</dbReference>
<organism evidence="9 10">
    <name type="scientific">Flavobacterium davisii</name>
    <dbReference type="NCBI Taxonomy" id="2906077"/>
    <lineage>
        <taxon>Bacteria</taxon>
        <taxon>Pseudomonadati</taxon>
        <taxon>Bacteroidota</taxon>
        <taxon>Flavobacteriia</taxon>
        <taxon>Flavobacteriales</taxon>
        <taxon>Flavobacteriaceae</taxon>
        <taxon>Flavobacterium</taxon>
    </lineage>
</organism>
<proteinExistence type="inferred from homology"/>
<dbReference type="InterPro" id="IPR051085">
    <property type="entry name" value="MB_O-acyltransferase"/>
</dbReference>
<evidence type="ECO:0000256" key="7">
    <source>
        <dbReference type="PIRNR" id="PIRNR016636"/>
    </source>
</evidence>
<dbReference type="RefSeq" id="WP_088394027.1">
    <property type="nucleotide sequence ID" value="NZ_MTCZ01000140.1"/>
</dbReference>
<name>A0A246GGF4_9FLAO</name>
<comment type="caution">
    <text evidence="9">The sequence shown here is derived from an EMBL/GenBank/DDBJ whole genome shotgun (WGS) entry which is preliminary data.</text>
</comment>
<feature type="transmembrane region" description="Helical" evidence="8">
    <location>
        <begin position="6"/>
        <end position="23"/>
    </location>
</feature>
<dbReference type="PIRSF" id="PIRSF500217">
    <property type="entry name" value="AlgI"/>
    <property type="match status" value="1"/>
</dbReference>
<keyword evidence="7 9" id="KW-0012">Acyltransferase</keyword>
<feature type="transmembrane region" description="Helical" evidence="8">
    <location>
        <begin position="419"/>
        <end position="437"/>
    </location>
</feature>
<feature type="transmembrane region" description="Helical" evidence="8">
    <location>
        <begin position="449"/>
        <end position="467"/>
    </location>
</feature>
<accession>A0A246GGF4</accession>
<keyword evidence="7 9" id="KW-0808">Transferase</keyword>
<dbReference type="InterPro" id="IPR028362">
    <property type="entry name" value="AlgI"/>
</dbReference>
<feature type="transmembrane region" description="Helical" evidence="8">
    <location>
        <begin position="370"/>
        <end position="388"/>
    </location>
</feature>
<feature type="transmembrane region" description="Helical" evidence="8">
    <location>
        <begin position="119"/>
        <end position="140"/>
    </location>
</feature>
<dbReference type="PANTHER" id="PTHR13285:SF18">
    <property type="entry name" value="PROTEIN-CYSTEINE N-PALMITOYLTRANSFERASE RASP"/>
    <property type="match status" value="1"/>
</dbReference>
<reference evidence="9 10" key="1">
    <citation type="journal article" date="2017" name="Infect. Genet. Evol.">
        <title>Comparative genome analysis of fish pathogen Flavobacterium columnare reveals extensive sequence diversity within the species.</title>
        <authorList>
            <person name="Kayansamruaj P."/>
            <person name="Dong H.T."/>
            <person name="Hirono I."/>
            <person name="Kondo H."/>
            <person name="Senapin S."/>
            <person name="Rodkhum C."/>
        </authorList>
    </citation>
    <scope>NUCLEOTIDE SEQUENCE [LARGE SCALE GENOMIC DNA]</scope>
    <source>
        <strain evidence="9 10">1215</strain>
    </source>
</reference>
<evidence type="ECO:0000256" key="4">
    <source>
        <dbReference type="ARBA" id="ARBA00022692"/>
    </source>
</evidence>
<feature type="transmembrane region" description="Helical" evidence="8">
    <location>
        <begin position="49"/>
        <end position="67"/>
    </location>
</feature>
<evidence type="ECO:0000313" key="9">
    <source>
        <dbReference type="EMBL" id="OWP83256.1"/>
    </source>
</evidence>
<dbReference type="AlphaFoldDB" id="A0A246GGF4"/>
<comment type="subcellular location">
    <subcellularLocation>
        <location evidence="1">Cell membrane</location>
        <topology evidence="1">Multi-pass membrane protein</topology>
    </subcellularLocation>
</comment>
<dbReference type="GO" id="GO:0016746">
    <property type="term" value="F:acyltransferase activity"/>
    <property type="evidence" value="ECO:0007669"/>
    <property type="project" value="UniProtKB-KW"/>
</dbReference>
<dbReference type="GO" id="GO:0005886">
    <property type="term" value="C:plasma membrane"/>
    <property type="evidence" value="ECO:0007669"/>
    <property type="project" value="UniProtKB-SubCell"/>
</dbReference>
<evidence type="ECO:0000256" key="3">
    <source>
        <dbReference type="ARBA" id="ARBA00022475"/>
    </source>
</evidence>
<evidence type="ECO:0000256" key="8">
    <source>
        <dbReference type="SAM" id="Phobius"/>
    </source>
</evidence>
<keyword evidence="3 7" id="KW-1003">Cell membrane</keyword>
<evidence type="ECO:0000256" key="2">
    <source>
        <dbReference type="ARBA" id="ARBA00010323"/>
    </source>
</evidence>
<dbReference type="Pfam" id="PF03062">
    <property type="entry name" value="MBOAT"/>
    <property type="match status" value="1"/>
</dbReference>
<dbReference type="Proteomes" id="UP000197768">
    <property type="component" value="Unassembled WGS sequence"/>
</dbReference>
<evidence type="ECO:0000256" key="5">
    <source>
        <dbReference type="ARBA" id="ARBA00022989"/>
    </source>
</evidence>
<dbReference type="GO" id="GO:0042121">
    <property type="term" value="P:alginic acid biosynthetic process"/>
    <property type="evidence" value="ECO:0007669"/>
    <property type="project" value="InterPro"/>
</dbReference>
<feature type="transmembrane region" description="Helical" evidence="8">
    <location>
        <begin position="79"/>
        <end position="99"/>
    </location>
</feature>
<dbReference type="InterPro" id="IPR024194">
    <property type="entry name" value="Ac/AlaTfrase_AlgI/DltB"/>
</dbReference>
<evidence type="ECO:0000256" key="6">
    <source>
        <dbReference type="ARBA" id="ARBA00023136"/>
    </source>
</evidence>
<evidence type="ECO:0000313" key="10">
    <source>
        <dbReference type="Proteomes" id="UP000197768"/>
    </source>
</evidence>
<dbReference type="PIRSF" id="PIRSF016636">
    <property type="entry name" value="AlgI_DltB"/>
    <property type="match status" value="1"/>
</dbReference>